<evidence type="ECO:0000256" key="1">
    <source>
        <dbReference type="SAM" id="MobiDB-lite"/>
    </source>
</evidence>
<feature type="compositionally biased region" description="Basic residues" evidence="1">
    <location>
        <begin position="50"/>
        <end position="61"/>
    </location>
</feature>
<dbReference type="EMBL" id="JAJAGQ010000017">
    <property type="protein sequence ID" value="KAJ8538121.1"/>
    <property type="molecule type" value="Genomic_DNA"/>
</dbReference>
<feature type="region of interest" description="Disordered" evidence="1">
    <location>
        <begin position="50"/>
        <end position="77"/>
    </location>
</feature>
<gene>
    <name evidence="2" type="ORF">K7X08_014661</name>
</gene>
<reference evidence="3" key="1">
    <citation type="journal article" date="2023" name="Proc. Natl. Acad. Sci. U.S.A.">
        <title>Genomic and structural basis for evolution of tropane alkaloid biosynthesis.</title>
        <authorList>
            <person name="Wanga Y.-J."/>
            <person name="Taina T."/>
            <person name="Yua J.-Y."/>
            <person name="Lia J."/>
            <person name="Xua B."/>
            <person name="Chenc J."/>
            <person name="D'Auriad J.C."/>
            <person name="Huanga J.-P."/>
            <person name="Huanga S.-X."/>
        </authorList>
    </citation>
    <scope>NUCLEOTIDE SEQUENCE [LARGE SCALE GENOMIC DNA]</scope>
    <source>
        <strain evidence="3">cv. KIB-2019</strain>
    </source>
</reference>
<evidence type="ECO:0000313" key="3">
    <source>
        <dbReference type="Proteomes" id="UP001152561"/>
    </source>
</evidence>
<keyword evidence="3" id="KW-1185">Reference proteome</keyword>
<organism evidence="2 3">
    <name type="scientific">Anisodus acutangulus</name>
    <dbReference type="NCBI Taxonomy" id="402998"/>
    <lineage>
        <taxon>Eukaryota</taxon>
        <taxon>Viridiplantae</taxon>
        <taxon>Streptophyta</taxon>
        <taxon>Embryophyta</taxon>
        <taxon>Tracheophyta</taxon>
        <taxon>Spermatophyta</taxon>
        <taxon>Magnoliopsida</taxon>
        <taxon>eudicotyledons</taxon>
        <taxon>Gunneridae</taxon>
        <taxon>Pentapetalae</taxon>
        <taxon>asterids</taxon>
        <taxon>lamiids</taxon>
        <taxon>Solanales</taxon>
        <taxon>Solanaceae</taxon>
        <taxon>Solanoideae</taxon>
        <taxon>Hyoscyameae</taxon>
        <taxon>Anisodus</taxon>
    </lineage>
</organism>
<dbReference type="AlphaFoldDB" id="A0A9Q1R4K2"/>
<dbReference type="Proteomes" id="UP001152561">
    <property type="component" value="Unassembled WGS sequence"/>
</dbReference>
<accession>A0A9Q1R4K2</accession>
<protein>
    <submittedName>
        <fullName evidence="2">Uncharacterized protein</fullName>
    </submittedName>
</protein>
<sequence>MPQRQMIFLMMRTLNMPRRLLVKQEGLKKHEEKMEESLMDLVACVKGKQLRRSDKAKKKHEALKEKGSQEPMQKFGIIKAPTPAVEVDVPRSTAQVEKPTNVHVPIAEVEAKDVPAPVDENVV</sequence>
<evidence type="ECO:0000313" key="2">
    <source>
        <dbReference type="EMBL" id="KAJ8538121.1"/>
    </source>
</evidence>
<proteinExistence type="predicted"/>
<name>A0A9Q1R4K2_9SOLA</name>
<comment type="caution">
    <text evidence="2">The sequence shown here is derived from an EMBL/GenBank/DDBJ whole genome shotgun (WGS) entry which is preliminary data.</text>
</comment>